<evidence type="ECO:0000313" key="2">
    <source>
        <dbReference type="Proteomes" id="UP000315724"/>
    </source>
</evidence>
<protein>
    <recommendedName>
        <fullName evidence="3">Methane oxygenase PmoA</fullName>
    </recommendedName>
</protein>
<dbReference type="OrthoDB" id="242279at2"/>
<name>A0A517QKN8_9PLAN</name>
<keyword evidence="2" id="KW-1185">Reference proteome</keyword>
<dbReference type="AlphaFoldDB" id="A0A517QKN8"/>
<dbReference type="InterPro" id="IPR029475">
    <property type="entry name" value="DUF6807"/>
</dbReference>
<dbReference type="EMBL" id="CP036267">
    <property type="protein sequence ID" value="QDT32200.1"/>
    <property type="molecule type" value="Genomic_DNA"/>
</dbReference>
<dbReference type="RefSeq" id="WP_145197321.1">
    <property type="nucleotide sequence ID" value="NZ_CP036267.1"/>
</dbReference>
<dbReference type="KEGG" id="tpol:Mal48_14420"/>
<dbReference type="Pfam" id="PF14100">
    <property type="entry name" value="DUF6807"/>
    <property type="match status" value="1"/>
</dbReference>
<evidence type="ECO:0000313" key="1">
    <source>
        <dbReference type="EMBL" id="QDT32200.1"/>
    </source>
</evidence>
<proteinExistence type="predicted"/>
<gene>
    <name evidence="1" type="ORF">Mal48_14420</name>
</gene>
<accession>A0A517QKN8</accession>
<evidence type="ECO:0008006" key="3">
    <source>
        <dbReference type="Google" id="ProtNLM"/>
    </source>
</evidence>
<dbReference type="Proteomes" id="UP000315724">
    <property type="component" value="Chromosome"/>
</dbReference>
<reference evidence="1 2" key="1">
    <citation type="submission" date="2019-02" db="EMBL/GenBank/DDBJ databases">
        <title>Deep-cultivation of Planctomycetes and their phenomic and genomic characterization uncovers novel biology.</title>
        <authorList>
            <person name="Wiegand S."/>
            <person name="Jogler M."/>
            <person name="Boedeker C."/>
            <person name="Pinto D."/>
            <person name="Vollmers J."/>
            <person name="Rivas-Marin E."/>
            <person name="Kohn T."/>
            <person name="Peeters S.H."/>
            <person name="Heuer A."/>
            <person name="Rast P."/>
            <person name="Oberbeckmann S."/>
            <person name="Bunk B."/>
            <person name="Jeske O."/>
            <person name="Meyerdierks A."/>
            <person name="Storesund J.E."/>
            <person name="Kallscheuer N."/>
            <person name="Luecker S."/>
            <person name="Lage O.M."/>
            <person name="Pohl T."/>
            <person name="Merkel B.J."/>
            <person name="Hornburger P."/>
            <person name="Mueller R.-W."/>
            <person name="Bruemmer F."/>
            <person name="Labrenz M."/>
            <person name="Spormann A.M."/>
            <person name="Op den Camp H."/>
            <person name="Overmann J."/>
            <person name="Amann R."/>
            <person name="Jetten M.S.M."/>
            <person name="Mascher T."/>
            <person name="Medema M.H."/>
            <person name="Devos D.P."/>
            <person name="Kaster A.-K."/>
            <person name="Ovreas L."/>
            <person name="Rohde M."/>
            <person name="Galperin M.Y."/>
            <person name="Jogler C."/>
        </authorList>
    </citation>
    <scope>NUCLEOTIDE SEQUENCE [LARGE SCALE GENOMIC DNA]</scope>
    <source>
        <strain evidence="1 2">Mal48</strain>
    </source>
</reference>
<sequence length="309" mass="35309">MPPQKRCEVVPLADYQVSFRVDGIEKTRWHYGPQYKRPFFFPFNGPSGETLTRVGHPGASNHDHHRSVWFAHHKVLGIDFWSENTDSSIEQKMWFEYRDGDDQCTMAVQLDWHDGHDPQPLLQQELIATLRPLENDEWTLDLQSTFRPLAAELEFEKSNFGFLAVRVAKSISAHFGEGIITGASGEAGENSLFGKENRWMDYSGPVASRNEAGERVSVDNGVTYLDHPENPNYPAKWHVREDGWMGASACRDEGLVTTRMQPLKLRYLLYVHDGKVNPQRAEELAAEWSKLPANLIQKSSQPHMQFEIS</sequence>
<organism evidence="1 2">
    <name type="scientific">Thalassoglobus polymorphus</name>
    <dbReference type="NCBI Taxonomy" id="2527994"/>
    <lineage>
        <taxon>Bacteria</taxon>
        <taxon>Pseudomonadati</taxon>
        <taxon>Planctomycetota</taxon>
        <taxon>Planctomycetia</taxon>
        <taxon>Planctomycetales</taxon>
        <taxon>Planctomycetaceae</taxon>
        <taxon>Thalassoglobus</taxon>
    </lineage>
</organism>